<sequence>MKTNVRKLALYSLAIFCTLWGGVTQAATVDATVSWEDYQYNDLKYRNYKGPRVDATINLDNSQWRIYFRWNQNRSQGYLNNDGALTAQRDYQRINLGVGYRYLFNDGWFEPRFYIRQDKTININGHNTTQDYYYLDFYYQYNLTDQLFYKGKINPEVAKFEGSRAYLSNSNATQRERHQRNTRVGWEIEQGLRYALRSDFSVEVAYNDNRNRREDYGIWDNTSYTVSHPQLRLYTTYRAPFGITLSTQFRKSIFGKQKIKNELSNTRETRDFTRYQLNASYQVTNNVYITSEFYREIIKTPETKQKQDYVRLGMRFVF</sequence>
<evidence type="ECO:0000313" key="4">
    <source>
        <dbReference type="EMBL" id="TCJ95856.1"/>
    </source>
</evidence>
<reference evidence="4 5" key="1">
    <citation type="submission" date="2019-03" db="EMBL/GenBank/DDBJ databases">
        <title>Genomic Encyclopedia of Type Strains, Phase IV (KMG-IV): sequencing the most valuable type-strain genomes for metagenomic binning, comparative biology and taxonomic classification.</title>
        <authorList>
            <person name="Goeker M."/>
        </authorList>
    </citation>
    <scope>NUCLEOTIDE SEQUENCE [LARGE SCALE GENOMIC DNA]</scope>
    <source>
        <strain evidence="4 5">DSM 15534</strain>
    </source>
</reference>
<dbReference type="Proteomes" id="UP000294702">
    <property type="component" value="Unassembled WGS sequence"/>
</dbReference>
<feature type="chain" id="PRO_5020817654" evidence="2">
    <location>
        <begin position="27"/>
        <end position="318"/>
    </location>
</feature>
<keyword evidence="5" id="KW-1185">Reference proteome</keyword>
<gene>
    <name evidence="4" type="ORF">EV694_1857</name>
</gene>
<feature type="domain" description="Outer membrane protein beta-barrel" evidence="3">
    <location>
        <begin position="77"/>
        <end position="213"/>
    </location>
</feature>
<proteinExistence type="predicted"/>
<protein>
    <submittedName>
        <fullName evidence="4">Outer membrane protein with beta-barrel domain</fullName>
    </submittedName>
</protein>
<dbReference type="OrthoDB" id="5678282at2"/>
<comment type="caution">
    <text evidence="4">The sequence shown here is derived from an EMBL/GenBank/DDBJ whole genome shotgun (WGS) entry which is preliminary data.</text>
</comment>
<evidence type="ECO:0000256" key="1">
    <source>
        <dbReference type="ARBA" id="ARBA00022729"/>
    </source>
</evidence>
<evidence type="ECO:0000313" key="5">
    <source>
        <dbReference type="Proteomes" id="UP000294702"/>
    </source>
</evidence>
<dbReference type="AlphaFoldDB" id="A0A4R1FLG4"/>
<feature type="signal peptide" evidence="2">
    <location>
        <begin position="1"/>
        <end position="26"/>
    </location>
</feature>
<dbReference type="EMBL" id="SMFT01000005">
    <property type="protein sequence ID" value="TCJ95856.1"/>
    <property type="molecule type" value="Genomic_DNA"/>
</dbReference>
<dbReference type="SUPFAM" id="SSF56935">
    <property type="entry name" value="Porins"/>
    <property type="match status" value="1"/>
</dbReference>
<dbReference type="RefSeq" id="WP_132691742.1">
    <property type="nucleotide sequence ID" value="NZ_SMFT01000005.1"/>
</dbReference>
<accession>A0A4R1FLG4</accession>
<organism evidence="4 5">
    <name type="scientific">Volucribacter psittacicida</name>
    <dbReference type="NCBI Taxonomy" id="203482"/>
    <lineage>
        <taxon>Bacteria</taxon>
        <taxon>Pseudomonadati</taxon>
        <taxon>Pseudomonadota</taxon>
        <taxon>Gammaproteobacteria</taxon>
        <taxon>Pasteurellales</taxon>
        <taxon>Pasteurellaceae</taxon>
        <taxon>Volucribacter</taxon>
    </lineage>
</organism>
<dbReference type="Pfam" id="PF13505">
    <property type="entry name" value="OMP_b-brl"/>
    <property type="match status" value="1"/>
</dbReference>
<evidence type="ECO:0000256" key="2">
    <source>
        <dbReference type="SAM" id="SignalP"/>
    </source>
</evidence>
<name>A0A4R1FLG4_9PAST</name>
<dbReference type="InterPro" id="IPR027385">
    <property type="entry name" value="Beta-barrel_OMP"/>
</dbReference>
<keyword evidence="1 2" id="KW-0732">Signal</keyword>
<evidence type="ECO:0000259" key="3">
    <source>
        <dbReference type="Pfam" id="PF13505"/>
    </source>
</evidence>